<dbReference type="SUPFAM" id="SSF52540">
    <property type="entry name" value="P-loop containing nucleoside triphosphate hydrolases"/>
    <property type="match status" value="1"/>
</dbReference>
<accession>A5H1H2</accession>
<dbReference type="GO" id="GO:0005524">
    <property type="term" value="F:ATP binding"/>
    <property type="evidence" value="ECO:0007669"/>
    <property type="project" value="InterPro"/>
</dbReference>
<dbReference type="PANTHER" id="PTHR42939">
    <property type="entry name" value="ABC TRANSPORTER ATP-BINDING PROTEIN ALBC-RELATED"/>
    <property type="match status" value="1"/>
</dbReference>
<dbReference type="InterPro" id="IPR051782">
    <property type="entry name" value="ABC_Transporter_VariousFunc"/>
</dbReference>
<evidence type="ECO:0000313" key="1">
    <source>
        <dbReference type="EMBL" id="ABG48506.1"/>
    </source>
</evidence>
<dbReference type="Gene3D" id="3.40.50.300">
    <property type="entry name" value="P-loop containing nucleotide triphosphate hydrolases"/>
    <property type="match status" value="1"/>
</dbReference>
<dbReference type="SMART" id="SM00382">
    <property type="entry name" value="AAA"/>
    <property type="match status" value="1"/>
</dbReference>
<dbReference type="Pfam" id="PF00005">
    <property type="entry name" value="ABC_tran"/>
    <property type="match status" value="1"/>
</dbReference>
<organism evidence="1">
    <name type="scientific">Streptococcus uberis</name>
    <dbReference type="NCBI Taxonomy" id="1349"/>
    <lineage>
        <taxon>Bacteria</taxon>
        <taxon>Bacillati</taxon>
        <taxon>Bacillota</taxon>
        <taxon>Bacilli</taxon>
        <taxon>Lactobacillales</taxon>
        <taxon>Streptococcaceae</taxon>
        <taxon>Streptococcus</taxon>
    </lineage>
</organism>
<dbReference type="InterPro" id="IPR003593">
    <property type="entry name" value="AAA+_ATPase"/>
</dbReference>
<dbReference type="AlphaFoldDB" id="A5H1H2"/>
<sequence length="218" mass="25494">MENCIMLEIVNLNFSYENKEVFHNATFVIKENEVVHLRGDNGVGKTTFYKIISGIYNIEPHLSTEVYINGEKIEMENLKNYVNYLPSIPYLFDYLSGFENIDYLLALFDLEESRDEVLDNIKKLDLFDSLDCEIFKYSLGMKAKLYIGVMIERKCPILIIDELMSNLDKASQNFILEKLNRKLHESNLSIVMSSHTSEFSSFEEIKQVRIVDKRFVQQ</sequence>
<dbReference type="PANTHER" id="PTHR42939:SF1">
    <property type="entry name" value="ABC TRANSPORTER ATP-BINDING PROTEIN ALBC-RELATED"/>
    <property type="match status" value="1"/>
</dbReference>
<protein>
    <submittedName>
        <fullName evidence="1">UblD</fullName>
    </submittedName>
</protein>
<name>A5H1H2_STRUB</name>
<gene>
    <name evidence="1" type="primary">ublD</name>
</gene>
<dbReference type="InterPro" id="IPR027417">
    <property type="entry name" value="P-loop_NTPase"/>
</dbReference>
<dbReference type="PROSITE" id="PS50893">
    <property type="entry name" value="ABC_TRANSPORTER_2"/>
    <property type="match status" value="1"/>
</dbReference>
<dbReference type="InterPro" id="IPR003439">
    <property type="entry name" value="ABC_transporter-like_ATP-bd"/>
</dbReference>
<reference evidence="1" key="1">
    <citation type="journal article" date="2007" name="Microbiology">
        <title>Uberolysin: a novel cyclic bacteriocin produced by Streptococcus uberis.</title>
        <authorList>
            <person name="Wirawan R.E."/>
            <person name="Swanson K.M."/>
            <person name="Kleffmann T."/>
            <person name="Jack R.W."/>
            <person name="Tagg J.R."/>
        </authorList>
    </citation>
    <scope>NUCLEOTIDE SEQUENCE</scope>
</reference>
<dbReference type="GO" id="GO:0016887">
    <property type="term" value="F:ATP hydrolysis activity"/>
    <property type="evidence" value="ECO:0007669"/>
    <property type="project" value="InterPro"/>
</dbReference>
<proteinExistence type="predicted"/>
<dbReference type="EMBL" id="DQ650653">
    <property type="protein sequence ID" value="ABG48506.1"/>
    <property type="molecule type" value="Genomic_DNA"/>
</dbReference>